<keyword evidence="8" id="KW-0804">Transcription</keyword>
<dbReference type="GO" id="GO:1990837">
    <property type="term" value="F:sequence-specific double-stranded DNA binding"/>
    <property type="evidence" value="ECO:0007669"/>
    <property type="project" value="UniProtKB-ARBA"/>
</dbReference>
<keyword evidence="9" id="KW-0539">Nucleus</keyword>
<feature type="domain" description="C2H2-type" evidence="14">
    <location>
        <begin position="415"/>
        <end position="442"/>
    </location>
</feature>
<evidence type="ECO:0000256" key="13">
    <source>
        <dbReference type="SAM" id="MobiDB-lite"/>
    </source>
</evidence>
<accession>A0ABD1DAE6</accession>
<evidence type="ECO:0000256" key="11">
    <source>
        <dbReference type="PROSITE-ProRule" id="PRU01263"/>
    </source>
</evidence>
<evidence type="ECO:0000256" key="5">
    <source>
        <dbReference type="ARBA" id="ARBA00022833"/>
    </source>
</evidence>
<dbReference type="InterPro" id="IPR012934">
    <property type="entry name" value="Znf_AD"/>
</dbReference>
<feature type="domain" description="C2H2-type" evidence="14">
    <location>
        <begin position="471"/>
        <end position="498"/>
    </location>
</feature>
<dbReference type="GO" id="GO:0005634">
    <property type="term" value="C:nucleus"/>
    <property type="evidence" value="ECO:0007669"/>
    <property type="project" value="UniProtKB-SubCell"/>
</dbReference>
<proteinExistence type="predicted"/>
<evidence type="ECO:0000256" key="4">
    <source>
        <dbReference type="ARBA" id="ARBA00022771"/>
    </source>
</evidence>
<keyword evidence="17" id="KW-1185">Reference proteome</keyword>
<feature type="domain" description="C2H2-type" evidence="14">
    <location>
        <begin position="526"/>
        <end position="554"/>
    </location>
</feature>
<dbReference type="PANTHER" id="PTHR16515">
    <property type="entry name" value="PR DOMAIN ZINC FINGER PROTEIN"/>
    <property type="match status" value="1"/>
</dbReference>
<comment type="subcellular location">
    <subcellularLocation>
        <location evidence="1">Nucleus</location>
    </subcellularLocation>
</comment>
<evidence type="ECO:0000256" key="8">
    <source>
        <dbReference type="ARBA" id="ARBA00023163"/>
    </source>
</evidence>
<evidence type="ECO:0000256" key="1">
    <source>
        <dbReference type="ARBA" id="ARBA00004123"/>
    </source>
</evidence>
<sequence length="554" mass="62897">MEYISFESVCRCCLTNSGKFSSIFEIYNDYYMPKVILACTGLTILQSDGLPDVVCEPCLLKLITAYETRRQFLRSNSQLKEQLNRLKQSEQEILKELKTTTAKCGATSALEEEGLSSVDAAAVVEDMLEAGPITTWDNEINMHIEQLQDAGATELAAAGNIEDCLDELVIEKYETLMCDGSTLLSGLDRGVMEGEVGDETVSFSPFRDGDSPGVDEDVDFSSFSEYSEESEEEEDQPDEKDLEVEQEKEEPQSCSMCNKTFRNKRLLQRHVLYHNASKTSCPICSKTFTHTSNLKRHLKTHKPPPEGFTCPKCPKSFTQGSQLYDHLKVHKGPPPEESGSYVMHCDFCPLETTSLAAFTSHMTKEHAVPKDQIHPFRCHLCPTRFVAKQGMLRHVQSVHQNQKRREANDPESRKFLCTQCGKRFLRKRHLDEHTNSHSGDRKYVCECGLSFSQKSGLNLHYRTKHENRKVHTCDVCQKTFAQSAHLKHHALIHSNVKKFECTICGHRFRVKSNLVTHMRVHRKHPYCCGDCGGDFEDSRKLEQHMAKEHGGSLE</sequence>
<evidence type="ECO:0000256" key="12">
    <source>
        <dbReference type="SAM" id="Coils"/>
    </source>
</evidence>
<feature type="domain" description="C2H2-type" evidence="14">
    <location>
        <begin position="376"/>
        <end position="404"/>
    </location>
</feature>
<keyword evidence="2 11" id="KW-0479">Metal-binding</keyword>
<evidence type="ECO:0000313" key="17">
    <source>
        <dbReference type="Proteomes" id="UP001562425"/>
    </source>
</evidence>
<feature type="domain" description="C2H2-type" evidence="14">
    <location>
        <begin position="279"/>
        <end position="306"/>
    </location>
</feature>
<dbReference type="FunFam" id="3.30.160.60:FF:000446">
    <property type="entry name" value="Zinc finger protein"/>
    <property type="match status" value="2"/>
</dbReference>
<name>A0ABD1DAE6_CULPP</name>
<organism evidence="16 17">
    <name type="scientific">Culex pipiens pipiens</name>
    <name type="common">Northern house mosquito</name>
    <dbReference type="NCBI Taxonomy" id="38569"/>
    <lineage>
        <taxon>Eukaryota</taxon>
        <taxon>Metazoa</taxon>
        <taxon>Ecdysozoa</taxon>
        <taxon>Arthropoda</taxon>
        <taxon>Hexapoda</taxon>
        <taxon>Insecta</taxon>
        <taxon>Pterygota</taxon>
        <taxon>Neoptera</taxon>
        <taxon>Endopterygota</taxon>
        <taxon>Diptera</taxon>
        <taxon>Nematocera</taxon>
        <taxon>Culicoidea</taxon>
        <taxon>Culicidae</taxon>
        <taxon>Culicinae</taxon>
        <taxon>Culicini</taxon>
        <taxon>Culex</taxon>
        <taxon>Culex</taxon>
    </lineage>
</organism>
<dbReference type="PANTHER" id="PTHR16515:SF49">
    <property type="entry name" value="GASTRULA ZINC FINGER PROTEIN XLCGF49.1-LIKE-RELATED"/>
    <property type="match status" value="1"/>
</dbReference>
<feature type="domain" description="C2H2-type" evidence="14">
    <location>
        <begin position="443"/>
        <end position="470"/>
    </location>
</feature>
<dbReference type="Proteomes" id="UP001562425">
    <property type="component" value="Unassembled WGS sequence"/>
</dbReference>
<protein>
    <recommendedName>
        <fullName evidence="18">Zinc finger protein</fullName>
    </recommendedName>
</protein>
<dbReference type="SMART" id="SM00868">
    <property type="entry name" value="zf-AD"/>
    <property type="match status" value="1"/>
</dbReference>
<dbReference type="AlphaFoldDB" id="A0ABD1DAE6"/>
<keyword evidence="5 11" id="KW-0862">Zinc</keyword>
<dbReference type="Pfam" id="PF00096">
    <property type="entry name" value="zf-C2H2"/>
    <property type="match status" value="6"/>
</dbReference>
<evidence type="ECO:0000256" key="9">
    <source>
        <dbReference type="ARBA" id="ARBA00023242"/>
    </source>
</evidence>
<feature type="domain" description="C2H2-type" evidence="14">
    <location>
        <begin position="499"/>
        <end position="521"/>
    </location>
</feature>
<dbReference type="PROSITE" id="PS51915">
    <property type="entry name" value="ZAD"/>
    <property type="match status" value="1"/>
</dbReference>
<dbReference type="Pfam" id="PF07776">
    <property type="entry name" value="zf-AD"/>
    <property type="match status" value="1"/>
</dbReference>
<reference evidence="16 17" key="1">
    <citation type="submission" date="2024-05" db="EMBL/GenBank/DDBJ databases">
        <title>Culex pipiens pipiens assembly and annotation.</title>
        <authorList>
            <person name="Alout H."/>
            <person name="Durand T."/>
        </authorList>
    </citation>
    <scope>NUCLEOTIDE SEQUENCE [LARGE SCALE GENOMIC DNA]</scope>
    <source>
        <strain evidence="16">HA-2024</strain>
        <tissue evidence="16">Whole body</tissue>
    </source>
</reference>
<dbReference type="InterPro" id="IPR036236">
    <property type="entry name" value="Znf_C2H2_sf"/>
</dbReference>
<gene>
    <name evidence="16" type="ORF">pipiens_010792</name>
</gene>
<feature type="binding site" evidence="11">
    <location>
        <position position="13"/>
    </location>
    <ligand>
        <name>Zn(2+)</name>
        <dbReference type="ChEBI" id="CHEBI:29105"/>
    </ligand>
</feature>
<evidence type="ECO:0000256" key="2">
    <source>
        <dbReference type="ARBA" id="ARBA00022723"/>
    </source>
</evidence>
<evidence type="ECO:0000256" key="10">
    <source>
        <dbReference type="PROSITE-ProRule" id="PRU00042"/>
    </source>
</evidence>
<feature type="binding site" evidence="11">
    <location>
        <position position="10"/>
    </location>
    <ligand>
        <name>Zn(2+)</name>
        <dbReference type="ChEBI" id="CHEBI:29105"/>
    </ligand>
</feature>
<dbReference type="Gene3D" id="3.30.160.60">
    <property type="entry name" value="Classic Zinc Finger"/>
    <property type="match status" value="8"/>
</dbReference>
<dbReference type="FunFam" id="3.30.160.60:FF:000100">
    <property type="entry name" value="Zinc finger 45-like"/>
    <property type="match status" value="2"/>
</dbReference>
<evidence type="ECO:0000259" key="15">
    <source>
        <dbReference type="PROSITE" id="PS51915"/>
    </source>
</evidence>
<feature type="coiled-coil region" evidence="12">
    <location>
        <begin position="69"/>
        <end position="103"/>
    </location>
</feature>
<evidence type="ECO:0000256" key="7">
    <source>
        <dbReference type="ARBA" id="ARBA00023125"/>
    </source>
</evidence>
<keyword evidence="7" id="KW-0238">DNA-binding</keyword>
<feature type="domain" description="C2H2-type" evidence="14">
    <location>
        <begin position="308"/>
        <end position="335"/>
    </location>
</feature>
<evidence type="ECO:0000259" key="14">
    <source>
        <dbReference type="PROSITE" id="PS50157"/>
    </source>
</evidence>
<comment type="caution">
    <text evidence="16">The sequence shown here is derived from an EMBL/GenBank/DDBJ whole genome shotgun (WGS) entry which is preliminary data.</text>
</comment>
<keyword evidence="12" id="KW-0175">Coiled coil</keyword>
<dbReference type="SMART" id="SM00355">
    <property type="entry name" value="ZnF_C2H2"/>
    <property type="match status" value="10"/>
</dbReference>
<feature type="compositionally biased region" description="Acidic residues" evidence="13">
    <location>
        <begin position="226"/>
        <end position="242"/>
    </location>
</feature>
<dbReference type="EMBL" id="JBEHCU010006862">
    <property type="protein sequence ID" value="KAL1396052.1"/>
    <property type="molecule type" value="Genomic_DNA"/>
</dbReference>
<dbReference type="PROSITE" id="PS00028">
    <property type="entry name" value="ZINC_FINGER_C2H2_1"/>
    <property type="match status" value="8"/>
</dbReference>
<evidence type="ECO:0008006" key="18">
    <source>
        <dbReference type="Google" id="ProtNLM"/>
    </source>
</evidence>
<keyword evidence="6" id="KW-0805">Transcription regulation</keyword>
<feature type="binding site" evidence="11">
    <location>
        <position position="55"/>
    </location>
    <ligand>
        <name>Zn(2+)</name>
        <dbReference type="ChEBI" id="CHEBI:29105"/>
    </ligand>
</feature>
<dbReference type="FunFam" id="3.30.160.60:FF:000303">
    <property type="entry name" value="Zinc finger protein 41"/>
    <property type="match status" value="1"/>
</dbReference>
<evidence type="ECO:0000256" key="6">
    <source>
        <dbReference type="ARBA" id="ARBA00023015"/>
    </source>
</evidence>
<keyword evidence="3" id="KW-0677">Repeat</keyword>
<evidence type="ECO:0000313" key="16">
    <source>
        <dbReference type="EMBL" id="KAL1396052.1"/>
    </source>
</evidence>
<dbReference type="InterPro" id="IPR050331">
    <property type="entry name" value="Zinc_finger"/>
</dbReference>
<dbReference type="SUPFAM" id="SSF57716">
    <property type="entry name" value="Glucocorticoid receptor-like (DNA-binding domain)"/>
    <property type="match status" value="1"/>
</dbReference>
<keyword evidence="4 10" id="KW-0863">Zinc-finger</keyword>
<feature type="domain" description="C2H2-type" evidence="14">
    <location>
        <begin position="252"/>
        <end position="279"/>
    </location>
</feature>
<evidence type="ECO:0000256" key="3">
    <source>
        <dbReference type="ARBA" id="ARBA00022737"/>
    </source>
</evidence>
<feature type="region of interest" description="Disordered" evidence="13">
    <location>
        <begin position="200"/>
        <end position="251"/>
    </location>
</feature>
<dbReference type="SUPFAM" id="SSF57667">
    <property type="entry name" value="beta-beta-alpha zinc fingers"/>
    <property type="match status" value="5"/>
</dbReference>
<feature type="binding site" evidence="11">
    <location>
        <position position="58"/>
    </location>
    <ligand>
        <name>Zn(2+)</name>
        <dbReference type="ChEBI" id="CHEBI:29105"/>
    </ligand>
</feature>
<dbReference type="GO" id="GO:0008270">
    <property type="term" value="F:zinc ion binding"/>
    <property type="evidence" value="ECO:0007669"/>
    <property type="project" value="UniProtKB-UniRule"/>
</dbReference>
<dbReference type="InterPro" id="IPR013087">
    <property type="entry name" value="Znf_C2H2_type"/>
</dbReference>
<dbReference type="PROSITE" id="PS50157">
    <property type="entry name" value="ZINC_FINGER_C2H2_2"/>
    <property type="match status" value="9"/>
</dbReference>
<feature type="domain" description="ZAD" evidence="15">
    <location>
        <begin position="8"/>
        <end position="82"/>
    </location>
</feature>